<evidence type="ECO:0000256" key="1">
    <source>
        <dbReference type="SAM" id="MobiDB-lite"/>
    </source>
</evidence>
<protein>
    <submittedName>
        <fullName evidence="2">Uncharacterized protein</fullName>
    </submittedName>
</protein>
<reference evidence="2 3" key="1">
    <citation type="submission" date="2021-01" db="EMBL/GenBank/DDBJ databases">
        <title>Actinoplanes sp. nov. LDG1-01 isolated from lichen.</title>
        <authorList>
            <person name="Saeng-In P."/>
            <person name="Phongsopitanun W."/>
            <person name="Kanchanasin P."/>
            <person name="Yuki M."/>
            <person name="Kudo T."/>
            <person name="Ohkuma M."/>
            <person name="Tanasupawat S."/>
        </authorList>
    </citation>
    <scope>NUCLEOTIDE SEQUENCE [LARGE SCALE GENOMIC DNA]</scope>
    <source>
        <strain evidence="2 3">LDG1-01</strain>
    </source>
</reference>
<feature type="region of interest" description="Disordered" evidence="1">
    <location>
        <begin position="16"/>
        <end position="54"/>
    </location>
</feature>
<dbReference type="EMBL" id="JAENHO010000012">
    <property type="protein sequence ID" value="MBL7259889.1"/>
    <property type="molecule type" value="Genomic_DNA"/>
</dbReference>
<comment type="caution">
    <text evidence="2">The sequence shown here is derived from an EMBL/GenBank/DDBJ whole genome shotgun (WGS) entry which is preliminary data.</text>
</comment>
<feature type="compositionally biased region" description="Basic and acidic residues" evidence="1">
    <location>
        <begin position="27"/>
        <end position="54"/>
    </location>
</feature>
<organism evidence="2 3">
    <name type="scientific">Paractinoplanes lichenicola</name>
    <dbReference type="NCBI Taxonomy" id="2802976"/>
    <lineage>
        <taxon>Bacteria</taxon>
        <taxon>Bacillati</taxon>
        <taxon>Actinomycetota</taxon>
        <taxon>Actinomycetes</taxon>
        <taxon>Micromonosporales</taxon>
        <taxon>Micromonosporaceae</taxon>
        <taxon>Paractinoplanes</taxon>
    </lineage>
</organism>
<evidence type="ECO:0000313" key="3">
    <source>
        <dbReference type="Proteomes" id="UP000598996"/>
    </source>
</evidence>
<evidence type="ECO:0000313" key="2">
    <source>
        <dbReference type="EMBL" id="MBL7259889.1"/>
    </source>
</evidence>
<accession>A0ABS1VZG9</accession>
<proteinExistence type="predicted"/>
<gene>
    <name evidence="2" type="ORF">JKJ07_36770</name>
</gene>
<name>A0ABS1VZG9_9ACTN</name>
<dbReference type="Proteomes" id="UP000598996">
    <property type="component" value="Unassembled WGS sequence"/>
</dbReference>
<sequence>MRTVSRRLALWRSDLEGGVCAAPEEAASEKPGKPRKRGEPGEPSKPGEPEDPETRVRVAIEHRGDRTEFDSPLRQDVEWQFTDLTWPADIPPGTFVTVEWHERKGEAIIRTTPLEEPLRVDGVEYWHEYDPKVVTRDSRPDKSNRGAVLHTVRKLGRVFDDGSAVLTEELLAKRSGLGRGQKGAFLLKNAIDQLIREGFLTRVTGSVDSAGHPSYPPADGQATADMVFYAPMVEPIPTESHRNEHWVTGFIRKLPRGSQPTQKQLDLYHQASQFQDIGPLKPGYTFVQKHHRNS</sequence>
<keyword evidence="3" id="KW-1185">Reference proteome</keyword>